<accession>A0A388JPI0</accession>
<keyword evidence="3" id="KW-1185">Reference proteome</keyword>
<comment type="caution">
    <text evidence="2">The sequence shown here is derived from an EMBL/GenBank/DDBJ whole genome shotgun (WGS) entry which is preliminary data.</text>
</comment>
<protein>
    <submittedName>
        <fullName evidence="2">Uncharacterized protein</fullName>
    </submittedName>
</protein>
<evidence type="ECO:0000313" key="3">
    <source>
        <dbReference type="Proteomes" id="UP000265515"/>
    </source>
</evidence>
<dbReference type="AlphaFoldDB" id="A0A388JPI0"/>
<dbReference type="Proteomes" id="UP000265515">
    <property type="component" value="Unassembled WGS sequence"/>
</dbReference>
<organism evidence="2 3">
    <name type="scientific">Chara braunii</name>
    <name type="common">Braun's stonewort</name>
    <dbReference type="NCBI Taxonomy" id="69332"/>
    <lineage>
        <taxon>Eukaryota</taxon>
        <taxon>Viridiplantae</taxon>
        <taxon>Streptophyta</taxon>
        <taxon>Charophyceae</taxon>
        <taxon>Charales</taxon>
        <taxon>Characeae</taxon>
        <taxon>Chara</taxon>
    </lineage>
</organism>
<feature type="region of interest" description="Disordered" evidence="1">
    <location>
        <begin position="40"/>
        <end position="69"/>
    </location>
</feature>
<dbReference type="Gramene" id="GBG59704">
    <property type="protein sequence ID" value="GBG59704"/>
    <property type="gene ID" value="CBR_g54809"/>
</dbReference>
<proteinExistence type="predicted"/>
<name>A0A388JPI0_CHABU</name>
<dbReference type="EMBL" id="BFEA01000006">
    <property type="protein sequence ID" value="GBG59704.1"/>
    <property type="molecule type" value="Genomic_DNA"/>
</dbReference>
<sequence>MPHGGLADIAGNSAAANVDLDFGVHVDDPVLATVAHHDGDIGADMENPVAGTDEDTEAAGGDAFSTPDPGLRLGDRFTSLLHHVAPIVPSASTMDFRRHLAVMPPMRTNSEEQTPDWARFTGPTLPALWLTEDIPPEARA</sequence>
<reference evidence="2 3" key="1">
    <citation type="journal article" date="2018" name="Cell">
        <title>The Chara Genome: Secondary Complexity and Implications for Plant Terrestrialization.</title>
        <authorList>
            <person name="Nishiyama T."/>
            <person name="Sakayama H."/>
            <person name="Vries J.D."/>
            <person name="Buschmann H."/>
            <person name="Saint-Marcoux D."/>
            <person name="Ullrich K.K."/>
            <person name="Haas F.B."/>
            <person name="Vanderstraeten L."/>
            <person name="Becker D."/>
            <person name="Lang D."/>
            <person name="Vosolsobe S."/>
            <person name="Rombauts S."/>
            <person name="Wilhelmsson P.K.I."/>
            <person name="Janitza P."/>
            <person name="Kern R."/>
            <person name="Heyl A."/>
            <person name="Rumpler F."/>
            <person name="Villalobos L.I.A.C."/>
            <person name="Clay J.M."/>
            <person name="Skokan R."/>
            <person name="Toyoda A."/>
            <person name="Suzuki Y."/>
            <person name="Kagoshima H."/>
            <person name="Schijlen E."/>
            <person name="Tajeshwar N."/>
            <person name="Catarino B."/>
            <person name="Hetherington A.J."/>
            <person name="Saltykova A."/>
            <person name="Bonnot C."/>
            <person name="Breuninger H."/>
            <person name="Symeonidi A."/>
            <person name="Radhakrishnan G.V."/>
            <person name="Van Nieuwerburgh F."/>
            <person name="Deforce D."/>
            <person name="Chang C."/>
            <person name="Karol K.G."/>
            <person name="Hedrich R."/>
            <person name="Ulvskov P."/>
            <person name="Glockner G."/>
            <person name="Delwiche C.F."/>
            <person name="Petrasek J."/>
            <person name="Van de Peer Y."/>
            <person name="Friml J."/>
            <person name="Beilby M."/>
            <person name="Dolan L."/>
            <person name="Kohara Y."/>
            <person name="Sugano S."/>
            <person name="Fujiyama A."/>
            <person name="Delaux P.-M."/>
            <person name="Quint M."/>
            <person name="TheiBen G."/>
            <person name="Hagemann M."/>
            <person name="Harholt J."/>
            <person name="Dunand C."/>
            <person name="Zachgo S."/>
            <person name="Langdale J."/>
            <person name="Maumus F."/>
            <person name="Straeten D.V.D."/>
            <person name="Gould S.B."/>
            <person name="Rensing S.A."/>
        </authorList>
    </citation>
    <scope>NUCLEOTIDE SEQUENCE [LARGE SCALE GENOMIC DNA]</scope>
    <source>
        <strain evidence="2 3">S276</strain>
    </source>
</reference>
<evidence type="ECO:0000313" key="2">
    <source>
        <dbReference type="EMBL" id="GBG59704.1"/>
    </source>
</evidence>
<evidence type="ECO:0000256" key="1">
    <source>
        <dbReference type="SAM" id="MobiDB-lite"/>
    </source>
</evidence>
<gene>
    <name evidence="2" type="ORF">CBR_g54809</name>
</gene>